<dbReference type="PANTHER" id="PTHR21198:SF3">
    <property type="entry name" value="GLUTAMATE RACEMASE"/>
    <property type="match status" value="1"/>
</dbReference>
<comment type="pathway">
    <text evidence="7">Cell wall biogenesis; peptidoglycan biosynthesis.</text>
</comment>
<dbReference type="AlphaFoldDB" id="A0A0G0T7B8"/>
<dbReference type="GO" id="GO:0009252">
    <property type="term" value="P:peptidoglycan biosynthetic process"/>
    <property type="evidence" value="ECO:0007669"/>
    <property type="project" value="UniProtKB-UniRule"/>
</dbReference>
<evidence type="ECO:0000256" key="6">
    <source>
        <dbReference type="ARBA" id="ARBA00023316"/>
    </source>
</evidence>
<evidence type="ECO:0000256" key="4">
    <source>
        <dbReference type="ARBA" id="ARBA00022984"/>
    </source>
</evidence>
<dbReference type="PANTHER" id="PTHR21198">
    <property type="entry name" value="GLUTAMATE RACEMASE"/>
    <property type="match status" value="1"/>
</dbReference>
<dbReference type="NCBIfam" id="TIGR00067">
    <property type="entry name" value="glut_race"/>
    <property type="match status" value="1"/>
</dbReference>
<name>A0A0G0T7B8_9BACT</name>
<keyword evidence="3 7" id="KW-0133">Cell shape</keyword>
<keyword evidence="4 7" id="KW-0573">Peptidoglycan synthesis</keyword>
<feature type="binding site" evidence="7">
    <location>
        <begin position="187"/>
        <end position="188"/>
    </location>
    <ligand>
        <name>substrate</name>
    </ligand>
</feature>
<comment type="similarity">
    <text evidence="7">Belongs to the aspartate/glutamate racemases family.</text>
</comment>
<feature type="active site" description="Proton donor/acceptor" evidence="7">
    <location>
        <position position="186"/>
    </location>
</feature>
<feature type="binding site" evidence="7">
    <location>
        <begin position="44"/>
        <end position="45"/>
    </location>
    <ligand>
        <name>substrate</name>
    </ligand>
</feature>
<dbReference type="GO" id="GO:0008881">
    <property type="term" value="F:glutamate racemase activity"/>
    <property type="evidence" value="ECO:0007669"/>
    <property type="project" value="UniProtKB-UniRule"/>
</dbReference>
<dbReference type="PROSITE" id="PS00924">
    <property type="entry name" value="ASP_GLU_RACEMASE_2"/>
    <property type="match status" value="1"/>
</dbReference>
<sequence>MNIKNGPIGVFDSGVGGLSVLRELKRLLPNENFVFLADQIHVPYGEKTKKELIDLAYRIADLFIKKYSAKMIVIACNTSTCYSIDALRKKYAIPIVGTVPAVKSASEKTKSGAIAVISTPATSKSKVLKKLISDYCGNVEVFNIGCKNLENAVEEGEIDDPRVHDLLKKYLGKIRNTKIDHIVLGCTHYPFLKNTIKKYFKPSVKLVDGGLAIAKRVKFLLKINSLKNSKKTKGETVYLTTGNALKFSRVAGKLLNKRIKSKTIKI</sequence>
<dbReference type="EMBL" id="LBZL01000003">
    <property type="protein sequence ID" value="KKR70631.1"/>
    <property type="molecule type" value="Genomic_DNA"/>
</dbReference>
<dbReference type="UniPathway" id="UPA00219"/>
<comment type="function">
    <text evidence="7">Provides the (R)-glutamate required for cell wall biosynthesis.</text>
</comment>
<dbReference type="GO" id="GO:0071555">
    <property type="term" value="P:cell wall organization"/>
    <property type="evidence" value="ECO:0007669"/>
    <property type="project" value="UniProtKB-KW"/>
</dbReference>
<evidence type="ECO:0000256" key="3">
    <source>
        <dbReference type="ARBA" id="ARBA00022960"/>
    </source>
</evidence>
<proteinExistence type="inferred from homology"/>
<keyword evidence="6 7" id="KW-0961">Cell wall biogenesis/degradation</keyword>
<organism evidence="8 9">
    <name type="scientific">Candidatus Nomurabacteria bacterium GW2011_GWB1_40_7</name>
    <dbReference type="NCBI Taxonomy" id="1618744"/>
    <lineage>
        <taxon>Bacteria</taxon>
        <taxon>Candidatus Nomuraibacteriota</taxon>
    </lineage>
</organism>
<dbReference type="Gene3D" id="3.40.50.1860">
    <property type="match status" value="2"/>
</dbReference>
<evidence type="ECO:0000256" key="2">
    <source>
        <dbReference type="ARBA" id="ARBA00013090"/>
    </source>
</evidence>
<comment type="catalytic activity">
    <reaction evidence="1 7">
        <text>L-glutamate = D-glutamate</text>
        <dbReference type="Rhea" id="RHEA:12813"/>
        <dbReference type="ChEBI" id="CHEBI:29985"/>
        <dbReference type="ChEBI" id="CHEBI:29986"/>
        <dbReference type="EC" id="5.1.1.3"/>
    </reaction>
</comment>
<keyword evidence="5 7" id="KW-0413">Isomerase</keyword>
<dbReference type="InterPro" id="IPR015942">
    <property type="entry name" value="Asp/Glu/hydantoin_racemase"/>
</dbReference>
<dbReference type="InterPro" id="IPR004391">
    <property type="entry name" value="Glu_race"/>
</dbReference>
<dbReference type="FunFam" id="3.40.50.1860:FF:000001">
    <property type="entry name" value="Glutamate racemase"/>
    <property type="match status" value="1"/>
</dbReference>
<feature type="binding site" evidence="7">
    <location>
        <begin position="12"/>
        <end position="13"/>
    </location>
    <ligand>
        <name>substrate</name>
    </ligand>
</feature>
<dbReference type="SUPFAM" id="SSF53681">
    <property type="entry name" value="Aspartate/glutamate racemase"/>
    <property type="match status" value="2"/>
</dbReference>
<evidence type="ECO:0000256" key="7">
    <source>
        <dbReference type="HAMAP-Rule" id="MF_00258"/>
    </source>
</evidence>
<reference evidence="8 9" key="1">
    <citation type="journal article" date="2015" name="Nature">
        <title>rRNA introns, odd ribosomes, and small enigmatic genomes across a large radiation of phyla.</title>
        <authorList>
            <person name="Brown C.T."/>
            <person name="Hug L.A."/>
            <person name="Thomas B.C."/>
            <person name="Sharon I."/>
            <person name="Castelle C.J."/>
            <person name="Singh A."/>
            <person name="Wilkins M.J."/>
            <person name="Williams K.H."/>
            <person name="Banfield J.F."/>
        </authorList>
    </citation>
    <scope>NUCLEOTIDE SEQUENCE [LARGE SCALE GENOMIC DNA]</scope>
</reference>
<evidence type="ECO:0000313" key="8">
    <source>
        <dbReference type="EMBL" id="KKR70631.1"/>
    </source>
</evidence>
<evidence type="ECO:0000256" key="5">
    <source>
        <dbReference type="ARBA" id="ARBA00023235"/>
    </source>
</evidence>
<evidence type="ECO:0000256" key="1">
    <source>
        <dbReference type="ARBA" id="ARBA00001602"/>
    </source>
</evidence>
<dbReference type="PATRIC" id="fig|1618744.3.peg.233"/>
<dbReference type="HAMAP" id="MF_00258">
    <property type="entry name" value="Glu_racemase"/>
    <property type="match status" value="1"/>
</dbReference>
<gene>
    <name evidence="7" type="primary">murI</name>
    <name evidence="8" type="ORF">UU13_C0003G0075</name>
</gene>
<dbReference type="Proteomes" id="UP000034452">
    <property type="component" value="Unassembled WGS sequence"/>
</dbReference>
<feature type="active site" description="Proton donor/acceptor" evidence="7">
    <location>
        <position position="76"/>
    </location>
</feature>
<feature type="binding site" evidence="7">
    <location>
        <begin position="77"/>
        <end position="78"/>
    </location>
    <ligand>
        <name>substrate</name>
    </ligand>
</feature>
<evidence type="ECO:0000313" key="9">
    <source>
        <dbReference type="Proteomes" id="UP000034452"/>
    </source>
</evidence>
<dbReference type="Pfam" id="PF01177">
    <property type="entry name" value="Asp_Glu_race"/>
    <property type="match status" value="1"/>
</dbReference>
<accession>A0A0G0T7B8</accession>
<dbReference type="InterPro" id="IPR033134">
    <property type="entry name" value="Asp/Glu_racemase_AS_2"/>
</dbReference>
<comment type="caution">
    <text evidence="8">The sequence shown here is derived from an EMBL/GenBank/DDBJ whole genome shotgun (WGS) entry which is preliminary data.</text>
</comment>
<protein>
    <recommendedName>
        <fullName evidence="2 7">Glutamate racemase</fullName>
        <ecNumber evidence="2 7">5.1.1.3</ecNumber>
    </recommendedName>
</protein>
<dbReference type="GO" id="GO:0008360">
    <property type="term" value="P:regulation of cell shape"/>
    <property type="evidence" value="ECO:0007669"/>
    <property type="project" value="UniProtKB-KW"/>
</dbReference>
<dbReference type="EC" id="5.1.1.3" evidence="2 7"/>
<dbReference type="InterPro" id="IPR001920">
    <property type="entry name" value="Asp/Glu_race"/>
</dbReference>